<dbReference type="GO" id="GO:0005975">
    <property type="term" value="P:carbohydrate metabolic process"/>
    <property type="evidence" value="ECO:0007669"/>
    <property type="project" value="UniProtKB-ARBA"/>
</dbReference>
<dbReference type="InterPro" id="IPR029018">
    <property type="entry name" value="Hex-like_dom2"/>
</dbReference>
<feature type="domain" description="F5/8 type C" evidence="10">
    <location>
        <begin position="1341"/>
        <end position="1493"/>
    </location>
</feature>
<feature type="domain" description="F5/8 type C" evidence="10">
    <location>
        <begin position="1519"/>
        <end position="1603"/>
    </location>
</feature>
<dbReference type="STRING" id="545697.HMPREF0216_02716"/>
<dbReference type="Gene3D" id="1.20.120.670">
    <property type="entry name" value="N-acetyl-b-d-glucoasminidase"/>
    <property type="match status" value="1"/>
</dbReference>
<dbReference type="InterPro" id="IPR019931">
    <property type="entry name" value="LPXTG_anchor"/>
</dbReference>
<dbReference type="Pfam" id="PF07554">
    <property type="entry name" value="FIVAR"/>
    <property type="match status" value="4"/>
</dbReference>
<name>L1Q934_9CLOT</name>
<dbReference type="EMBL" id="AMEZ01000086">
    <property type="protein sequence ID" value="EKY24416.1"/>
    <property type="molecule type" value="Genomic_DNA"/>
</dbReference>
<sequence length="2284" mass="251727">MVNKIKVHVARALAVTFVAGLTVSIPVEVKAGTGDVISNGVSITAKSNTNNHEIGLAMDGDKDTYWESSNHYRWVEIDLGATYNLSAIKIYNKIGGYYHYNIYASSDGENFIKVGSKENDDLATIDGDIHNFGNVKVNKVRIDVTFSSANDNSNIAEIELYGEKVSDKVAEETVIETSDFAGSEWETEYDKFTTDTAYANSKIIQEMTSMVGRVIGDEYKDDFVFEVREKTSSDTDVFEVLDGEDGKILIRGNNGVSLASGFNYYLKNYAKVMYNPIMGSNLNMPEELPAVGERIIIDTPYEERYALNFCTYSYTMSFWDWDEYEAFLDWSAMNGYNLMLDIVGQEEVLRRTLNEFGYTDEEVKEFISGPAYFAWFYMQNMTSFGGPLPDNWFEDRVELGRQLHERMQTLGIKPVLQGYSGMVPLDFQKKNPDAQILSQGGWCGFDRPNMLKTYVNDGERDYFQEVADVFYEKQKEVYGDITDYYAVDPFHEGGNTGGMDSARIYGTIQDKMIEHDEDAIWVIQHWQGNPDNTKLSGLTNKEQALILDLNSDLNPDYTRFDNQDIPWVWNMLHNFGGRMGLDGQVETVATSITEALATTENMKGIGITPEALANSPIVYELMGDMIWTRDPINYREWVNNYIERRYGAVNEDAIEAWEILLETAYKTSDYYYQGAAESIINARPATSINSASTWGHSKISYDKKELERAMELFISCYDELKDSDAFVYDFLDVTKQVLANSAQEYHKEMVAAYNSGDAEKFERISEHFLDLIRLQERVLSTSPEFLVGTWIEQSRTMLADADDWTKDLFEFNARALITTWGDYKNGSLKDYSNRQWAGLTEDLYLKRWEMWIDGIRTELETGVTAPSIDWHKVEYEWATEKTDESNAYPTEGSGEDLAMLASIAMEEFSVTNMEKFLGGASSAVEKVNIALGKTVISSVETNPSYPTTNLTDGTTGTAWMANGVTWPVELTLDLEKEYNIDGIAFAPNQAAGGFPINYVVEVRENGQWKEVARQDSGSITGTISIDYKGIADQVRLKLTSDNDLLVPEMTEIMVYQGQEEVVEYENIALGKEATATSTESASKSASNVTDGDLNTIWVANGYENNGGMGSSVSVDLQASEYVEKLELSFEKSGLPFQFKVEADGVILLDMTDNQEPLKKTYTINVDKEIKDITVTITGKNGQGEFPGAWASLAEIKALRPVEEKFELVNVALGKEVTGSESENGKPLSNITDGDINSLWVANGGNLNSYANVNLGKEYFAENIELVFEKDGLPFQFKVETIDEAGNKTVVLDKTENNSTLDKAYTITVKDNIKDVLVTFNGTSGQGEWPGAWAAIAEVKVNAKETLNQEVSASVKIPQSNMRATATSEHPNVGSEGLASFAIDGNSNTIWHTNYNNFVALPHSITLELNKEYTINKYSYEPRSNGGNGTITKYELQVSTNGKDFETVASGSWEANGSIKNILLDNVQATHVRLVALEGVGGFASAAELNVYSTPENIAVNDTVTVSANINNETINNVRDNDEATFWQANGAEDKVVIFDLGTTKDISAIEMLKSSSEALQYTVEYSKDGESWIGVADRSKNTEDYNNYVEQFDGTIVAKQIKVTFLNNDVKINEIKLYKGDSTEALVKYISTVQAIYDSAVVGDMAGNYTQAGKDALGAAIAKANSELDNVPDSVRVNEIITELKQAVSAFRKTVVSINRIKLAIVIAETDAVLNNLNNKRLQTLTEEQRNIVENAIEVLKAERAEAIAVYETVKVGQGQIDAAHDELRVALDSYLEIADEESKYEAVLAIAKEKVENAVIGSGNGQYTQEAVDMLNAAIAKAEADFAVVTDTNGIVTITSELQTAVDAFKSNVVVVDRTELEAAIIEAEEAIKLAEGVNTPNAIAEFILAVESAKEVLNNENSTQEEINVAVEALSTAKAKFDESVIVDKTDLTRLVANAREVIAKLSDYEGTEELVSNLEAIITNAEKLINDDNASAEEVMDQIKELAKEVENAKEKLEELEANVFKKHLEIAVEEALKVTDKELENIVPVAVAEFKAALAEAQAILSNNKATQDQVNAAFDRLSDAMQLLSFEKGNKEHLISLVERINKLEGDKYIKSTWDKLQQILVVANGVISDENALEAEVVETYDSLLRTFLELRLKPNKDALNALINKAENLDSTKYTAESWEALQVQLVNAKNVMANDEASADEIASAAEALQGAVNGLIANAGSDNNGSSNGGSNNGSNSGSNNTTNKPGTNGSGNSTSGKLPQTGGKSSAVAVILGGILAAGGALLGRKRNKK</sequence>
<dbReference type="eggNOG" id="COG3291">
    <property type="taxonomic scope" value="Bacteria"/>
</dbReference>
<dbReference type="InterPro" id="IPR024732">
    <property type="entry name" value="NAGLU_C"/>
</dbReference>
<dbReference type="PANTHER" id="PTHR12872:SF1">
    <property type="entry name" value="ALPHA-N-ACETYLGLUCOSAMINIDASE"/>
    <property type="match status" value="1"/>
</dbReference>
<evidence type="ECO:0000256" key="1">
    <source>
        <dbReference type="ARBA" id="ARBA00022512"/>
    </source>
</evidence>
<dbReference type="InterPro" id="IPR024733">
    <property type="entry name" value="NAGLU_tim-barrel"/>
</dbReference>
<evidence type="ECO:0000256" key="9">
    <source>
        <dbReference type="SAM" id="Phobius"/>
    </source>
</evidence>
<protein>
    <submittedName>
        <fullName evidence="12">LPXTG-motif protein cell wall anchor domain protein</fullName>
    </submittedName>
</protein>
<dbReference type="Pfam" id="PF22633">
    <property type="entry name" value="F5_F8_type_C_2"/>
    <property type="match status" value="1"/>
</dbReference>
<dbReference type="PANTHER" id="PTHR12872">
    <property type="entry name" value="ALPHA-N-ACETYLGLUCOSAMINIDASE"/>
    <property type="match status" value="1"/>
</dbReference>
<evidence type="ECO:0000256" key="8">
    <source>
        <dbReference type="SAM" id="MobiDB-lite"/>
    </source>
</evidence>
<evidence type="ECO:0000259" key="10">
    <source>
        <dbReference type="PROSITE" id="PS50022"/>
    </source>
</evidence>
<keyword evidence="4" id="KW-0378">Hydrolase</keyword>
<proteinExistence type="predicted"/>
<feature type="domain" description="Gram-positive cocci surface proteins LPxTG" evidence="11">
    <location>
        <begin position="2252"/>
        <end position="2284"/>
    </location>
</feature>
<evidence type="ECO:0000256" key="4">
    <source>
        <dbReference type="ARBA" id="ARBA00022801"/>
    </source>
</evidence>
<evidence type="ECO:0000313" key="12">
    <source>
        <dbReference type="EMBL" id="EKY24416.1"/>
    </source>
</evidence>
<dbReference type="SUPFAM" id="SSF49785">
    <property type="entry name" value="Galactose-binding domain-like"/>
    <property type="match status" value="6"/>
</dbReference>
<dbReference type="Pfam" id="PF05089">
    <property type="entry name" value="NAGLU"/>
    <property type="match status" value="1"/>
</dbReference>
<dbReference type="Gene3D" id="2.60.120.260">
    <property type="entry name" value="Galactose-binding domain-like"/>
    <property type="match status" value="6"/>
</dbReference>
<evidence type="ECO:0000313" key="13">
    <source>
        <dbReference type="Proteomes" id="UP000010420"/>
    </source>
</evidence>
<feature type="region of interest" description="Disordered" evidence="8">
    <location>
        <begin position="2215"/>
        <end position="2257"/>
    </location>
</feature>
<dbReference type="PROSITE" id="PS50022">
    <property type="entry name" value="FA58C_3"/>
    <property type="match status" value="4"/>
</dbReference>
<accession>L1Q934</accession>
<keyword evidence="2" id="KW-0964">Secreted</keyword>
<dbReference type="GO" id="GO:0016798">
    <property type="term" value="F:hydrolase activity, acting on glycosyl bonds"/>
    <property type="evidence" value="ECO:0007669"/>
    <property type="project" value="UniProtKB-KW"/>
</dbReference>
<evidence type="ECO:0000256" key="7">
    <source>
        <dbReference type="SAM" id="Coils"/>
    </source>
</evidence>
<reference evidence="12 13" key="1">
    <citation type="submission" date="2012-05" db="EMBL/GenBank/DDBJ databases">
        <authorList>
            <person name="Weinstock G."/>
            <person name="Sodergren E."/>
            <person name="Lobos E.A."/>
            <person name="Fulton L."/>
            <person name="Fulton R."/>
            <person name="Courtney L."/>
            <person name="Fronick C."/>
            <person name="O'Laughlin M."/>
            <person name="Godfrey J."/>
            <person name="Wilson R.M."/>
            <person name="Miner T."/>
            <person name="Farmer C."/>
            <person name="Delehaunty K."/>
            <person name="Cordes M."/>
            <person name="Minx P."/>
            <person name="Tomlinson C."/>
            <person name="Chen J."/>
            <person name="Wollam A."/>
            <person name="Pepin K.H."/>
            <person name="Bhonagiri V."/>
            <person name="Zhang X."/>
            <person name="Suruliraj S."/>
            <person name="Warren W."/>
            <person name="Mitreva M."/>
            <person name="Mardis E.R."/>
            <person name="Wilson R.K."/>
        </authorList>
    </citation>
    <scope>NUCLEOTIDE SEQUENCE [LARGE SCALE GENOMIC DNA]</scope>
    <source>
        <strain evidence="12 13">DSM 1785</strain>
    </source>
</reference>
<dbReference type="eggNOG" id="COG1538">
    <property type="taxonomic scope" value="Bacteria"/>
</dbReference>
<feature type="compositionally biased region" description="Low complexity" evidence="8">
    <location>
        <begin position="2226"/>
        <end position="2250"/>
    </location>
</feature>
<keyword evidence="1" id="KW-0134">Cell wall</keyword>
<dbReference type="Gene3D" id="1.20.1270.90">
    <property type="entry name" value="AF1782-like"/>
    <property type="match status" value="3"/>
</dbReference>
<dbReference type="PATRIC" id="fig|545697.3.peg.2671"/>
<dbReference type="InterPro" id="IPR008979">
    <property type="entry name" value="Galactose-bd-like_sf"/>
</dbReference>
<evidence type="ECO:0000259" key="11">
    <source>
        <dbReference type="PROSITE" id="PS50847"/>
    </source>
</evidence>
<dbReference type="Pfam" id="PF00754">
    <property type="entry name" value="F5_F8_type_C"/>
    <property type="match status" value="4"/>
</dbReference>
<keyword evidence="9" id="KW-0472">Membrane</keyword>
<dbReference type="NCBIfam" id="TIGR01167">
    <property type="entry name" value="LPXTG_anchor"/>
    <property type="match status" value="1"/>
</dbReference>
<feature type="coiled-coil region" evidence="7">
    <location>
        <begin position="1951"/>
        <end position="2013"/>
    </location>
</feature>
<dbReference type="InterPro" id="IPR000421">
    <property type="entry name" value="FA58C"/>
</dbReference>
<keyword evidence="9" id="KW-1133">Transmembrane helix</keyword>
<dbReference type="eggNOG" id="COG3669">
    <property type="taxonomic scope" value="Bacteria"/>
</dbReference>
<feature type="domain" description="F5/8 type C" evidence="10">
    <location>
        <begin position="24"/>
        <end position="163"/>
    </location>
</feature>
<feature type="domain" description="F5/8 type C" evidence="10">
    <location>
        <begin position="911"/>
        <end position="1022"/>
    </location>
</feature>
<comment type="caution">
    <text evidence="12">The sequence shown here is derived from an EMBL/GenBank/DDBJ whole genome shotgun (WGS) entry which is preliminary data.</text>
</comment>
<dbReference type="Gene3D" id="3.20.20.80">
    <property type="entry name" value="Glycosidases"/>
    <property type="match status" value="1"/>
</dbReference>
<dbReference type="eggNOG" id="COG3250">
    <property type="taxonomic scope" value="Bacteria"/>
</dbReference>
<dbReference type="HOGENOM" id="CLU_230284_0_0_9"/>
<dbReference type="Pfam" id="PF00746">
    <property type="entry name" value="Gram_pos_anchor"/>
    <property type="match status" value="1"/>
</dbReference>
<feature type="transmembrane region" description="Helical" evidence="9">
    <location>
        <begin position="2261"/>
        <end position="2278"/>
    </location>
</feature>
<keyword evidence="7" id="KW-0175">Coiled coil</keyword>
<dbReference type="OrthoDB" id="179563at2"/>
<evidence type="ECO:0000256" key="6">
    <source>
        <dbReference type="ARBA" id="ARBA00023295"/>
    </source>
</evidence>
<keyword evidence="5" id="KW-0572">Peptidoglycan-anchor</keyword>
<evidence type="ECO:0000256" key="5">
    <source>
        <dbReference type="ARBA" id="ARBA00023088"/>
    </source>
</evidence>
<dbReference type="Proteomes" id="UP000010420">
    <property type="component" value="Unassembled WGS sequence"/>
</dbReference>
<dbReference type="InterPro" id="IPR024240">
    <property type="entry name" value="NAGLU_N"/>
</dbReference>
<keyword evidence="3" id="KW-0732">Signal</keyword>
<dbReference type="Pfam" id="PF12971">
    <property type="entry name" value="NAGLU_N"/>
    <property type="match status" value="1"/>
</dbReference>
<keyword evidence="9" id="KW-0812">Transmembrane</keyword>
<dbReference type="InterPro" id="IPR007781">
    <property type="entry name" value="NAGLU"/>
</dbReference>
<keyword evidence="6" id="KW-0326">Glycosidase</keyword>
<dbReference type="Pfam" id="PF12972">
    <property type="entry name" value="NAGLU_C"/>
    <property type="match status" value="1"/>
</dbReference>
<dbReference type="eggNOG" id="COG1572">
    <property type="taxonomic scope" value="Bacteria"/>
</dbReference>
<gene>
    <name evidence="12" type="ORF">HMPREF0216_02716</name>
</gene>
<organism evidence="12 13">
    <name type="scientific">Clostridium celatum DSM 1785</name>
    <dbReference type="NCBI Taxonomy" id="545697"/>
    <lineage>
        <taxon>Bacteria</taxon>
        <taxon>Bacillati</taxon>
        <taxon>Bacillota</taxon>
        <taxon>Clostridia</taxon>
        <taxon>Eubacteriales</taxon>
        <taxon>Clostridiaceae</taxon>
        <taxon>Clostridium</taxon>
    </lineage>
</organism>
<dbReference type="Gene3D" id="3.30.379.10">
    <property type="entry name" value="Chitobiase/beta-hexosaminidase domain 2-like"/>
    <property type="match status" value="1"/>
</dbReference>
<evidence type="ECO:0000256" key="2">
    <source>
        <dbReference type="ARBA" id="ARBA00022525"/>
    </source>
</evidence>
<evidence type="ECO:0000256" key="3">
    <source>
        <dbReference type="ARBA" id="ARBA00022729"/>
    </source>
</evidence>
<dbReference type="Gene3D" id="1.20.1270.70">
    <property type="entry name" value="Designed single chain three-helix bundle"/>
    <property type="match status" value="3"/>
</dbReference>
<keyword evidence="13" id="KW-1185">Reference proteome</keyword>
<dbReference type="RefSeq" id="WP_005214785.1">
    <property type="nucleotide sequence ID" value="NZ_KB291676.1"/>
</dbReference>
<dbReference type="PROSITE" id="PS50847">
    <property type="entry name" value="GRAM_POS_ANCHORING"/>
    <property type="match status" value="1"/>
</dbReference>